<gene>
    <name evidence="1" type="ORF">RchiOBHm_Chr1g0328971</name>
</gene>
<dbReference type="STRING" id="74649.A0A2P6SAY0"/>
<organism evidence="1 2">
    <name type="scientific">Rosa chinensis</name>
    <name type="common">China rose</name>
    <dbReference type="NCBI Taxonomy" id="74649"/>
    <lineage>
        <taxon>Eukaryota</taxon>
        <taxon>Viridiplantae</taxon>
        <taxon>Streptophyta</taxon>
        <taxon>Embryophyta</taxon>
        <taxon>Tracheophyta</taxon>
        <taxon>Spermatophyta</taxon>
        <taxon>Magnoliopsida</taxon>
        <taxon>eudicotyledons</taxon>
        <taxon>Gunneridae</taxon>
        <taxon>Pentapetalae</taxon>
        <taxon>rosids</taxon>
        <taxon>fabids</taxon>
        <taxon>Rosales</taxon>
        <taxon>Rosaceae</taxon>
        <taxon>Rosoideae</taxon>
        <taxon>Rosoideae incertae sedis</taxon>
        <taxon>Rosa</taxon>
    </lineage>
</organism>
<evidence type="ECO:0000313" key="2">
    <source>
        <dbReference type="Proteomes" id="UP000238479"/>
    </source>
</evidence>
<protein>
    <submittedName>
        <fullName evidence="1">Uncharacterized protein</fullName>
    </submittedName>
</protein>
<dbReference type="EMBL" id="PDCK01000039">
    <property type="protein sequence ID" value="PRQ55832.1"/>
    <property type="molecule type" value="Genomic_DNA"/>
</dbReference>
<name>A0A2P6SAY0_ROSCH</name>
<sequence length="101" mass="11276">MRVQRVPFLTSVIISVYKHALLVKIASVREVVLGAPLRVILKQPALRTFASDVDPLVALVHRPKESFFLIPQEELNLLNTSNLLPDAAKSMLVFQLPFEGT</sequence>
<evidence type="ECO:0000313" key="1">
    <source>
        <dbReference type="EMBL" id="PRQ55832.1"/>
    </source>
</evidence>
<reference evidence="1 2" key="1">
    <citation type="journal article" date="2018" name="Nat. Genet.">
        <title>The Rosa genome provides new insights in the design of modern roses.</title>
        <authorList>
            <person name="Bendahmane M."/>
        </authorList>
    </citation>
    <scope>NUCLEOTIDE SEQUENCE [LARGE SCALE GENOMIC DNA]</scope>
    <source>
        <strain evidence="2">cv. Old Blush</strain>
    </source>
</reference>
<keyword evidence="2" id="KW-1185">Reference proteome</keyword>
<dbReference type="Gramene" id="PRQ55832">
    <property type="protein sequence ID" value="PRQ55832"/>
    <property type="gene ID" value="RchiOBHm_Chr1g0328971"/>
</dbReference>
<dbReference type="Proteomes" id="UP000238479">
    <property type="component" value="Chromosome 1"/>
</dbReference>
<accession>A0A2P6SAY0</accession>
<comment type="caution">
    <text evidence="1">The sequence shown here is derived from an EMBL/GenBank/DDBJ whole genome shotgun (WGS) entry which is preliminary data.</text>
</comment>
<dbReference type="AlphaFoldDB" id="A0A2P6SAY0"/>
<proteinExistence type="predicted"/>